<dbReference type="Proteomes" id="UP000462152">
    <property type="component" value="Unassembled WGS sequence"/>
</dbReference>
<evidence type="ECO:0000313" key="2">
    <source>
        <dbReference type="Proteomes" id="UP000462152"/>
    </source>
</evidence>
<dbReference type="AlphaFoldDB" id="A0A7K1LI66"/>
<protein>
    <submittedName>
        <fullName evidence="1">Uncharacterized protein</fullName>
    </submittedName>
</protein>
<dbReference type="EMBL" id="WOGT01000002">
    <property type="protein sequence ID" value="MUN54753.1"/>
    <property type="molecule type" value="Genomic_DNA"/>
</dbReference>
<accession>A0A7K1LI66</accession>
<organism evidence="1 2">
    <name type="scientific">Rothia koreensis</name>
    <dbReference type="NCBI Taxonomy" id="592378"/>
    <lineage>
        <taxon>Bacteria</taxon>
        <taxon>Bacillati</taxon>
        <taxon>Actinomycetota</taxon>
        <taxon>Actinomycetes</taxon>
        <taxon>Micrococcales</taxon>
        <taxon>Micrococcaceae</taxon>
        <taxon>Rothia</taxon>
    </lineage>
</organism>
<dbReference type="OrthoDB" id="4747530at2"/>
<proteinExistence type="predicted"/>
<name>A0A7K1LI66_9MICC</name>
<sequence length="94" mass="11261">MPDQKHIDKIKQMRPDIDLNLEHTKFMNYWIAKTGKDASKKDWGRTWENWMLNARVDKSRQEYKPGWQKRLEHAAKQNEQYKAPSNDGVFSIGR</sequence>
<gene>
    <name evidence="1" type="ORF">GMA10_05940</name>
</gene>
<comment type="caution">
    <text evidence="1">The sequence shown here is derived from an EMBL/GenBank/DDBJ whole genome shotgun (WGS) entry which is preliminary data.</text>
</comment>
<keyword evidence="2" id="KW-1185">Reference proteome</keyword>
<dbReference type="RefSeq" id="WP_129315510.1">
    <property type="nucleotide sequence ID" value="NZ_NOIQ01000008.1"/>
</dbReference>
<evidence type="ECO:0000313" key="1">
    <source>
        <dbReference type="EMBL" id="MUN54753.1"/>
    </source>
</evidence>
<reference evidence="1 2" key="1">
    <citation type="submission" date="2019-12" db="EMBL/GenBank/DDBJ databases">
        <authorList>
            <person name="Li J."/>
            <person name="Shi Y."/>
            <person name="Xu G."/>
            <person name="Xiao D."/>
            <person name="Ran X."/>
        </authorList>
    </citation>
    <scope>NUCLEOTIDE SEQUENCE [LARGE SCALE GENOMIC DNA]</scope>
    <source>
        <strain evidence="1 2">JCM 15915</strain>
    </source>
</reference>